<dbReference type="InterPro" id="IPR013595">
    <property type="entry name" value="Pept_S33_TAP-like_C"/>
</dbReference>
<keyword evidence="3" id="KW-0812">Transmembrane</keyword>
<evidence type="ECO:0000259" key="4">
    <source>
        <dbReference type="Pfam" id="PF00561"/>
    </source>
</evidence>
<evidence type="ECO:0000313" key="7">
    <source>
        <dbReference type="Proteomes" id="UP001150266"/>
    </source>
</evidence>
<keyword evidence="3" id="KW-0472">Membrane</keyword>
<dbReference type="Pfam" id="PF08386">
    <property type="entry name" value="Abhydrolase_4"/>
    <property type="match status" value="1"/>
</dbReference>
<evidence type="ECO:0000313" key="6">
    <source>
        <dbReference type="EMBL" id="KAJ4468855.1"/>
    </source>
</evidence>
<organism evidence="6 7">
    <name type="scientific">Lentinula aciculospora</name>
    <dbReference type="NCBI Taxonomy" id="153920"/>
    <lineage>
        <taxon>Eukaryota</taxon>
        <taxon>Fungi</taxon>
        <taxon>Dikarya</taxon>
        <taxon>Basidiomycota</taxon>
        <taxon>Agaricomycotina</taxon>
        <taxon>Agaricomycetes</taxon>
        <taxon>Agaricomycetidae</taxon>
        <taxon>Agaricales</taxon>
        <taxon>Marasmiineae</taxon>
        <taxon>Omphalotaceae</taxon>
        <taxon>Lentinula</taxon>
    </lineage>
</organism>
<dbReference type="InterPro" id="IPR029058">
    <property type="entry name" value="AB_hydrolase_fold"/>
</dbReference>
<evidence type="ECO:0000256" key="3">
    <source>
        <dbReference type="SAM" id="Phobius"/>
    </source>
</evidence>
<feature type="domain" description="Peptidase S33 tripeptidyl aminopeptidase-like C-terminal" evidence="5">
    <location>
        <begin position="532"/>
        <end position="623"/>
    </location>
</feature>
<keyword evidence="2" id="KW-0378">Hydrolase</keyword>
<dbReference type="PANTHER" id="PTHR43248">
    <property type="entry name" value="2-SUCCINYL-6-HYDROXY-2,4-CYCLOHEXADIENE-1-CARBOXYLATE SYNTHASE"/>
    <property type="match status" value="1"/>
</dbReference>
<protein>
    <recommendedName>
        <fullName evidence="8">Alpha/beta-hydrolase</fullName>
    </recommendedName>
</protein>
<comment type="similarity">
    <text evidence="1">Belongs to the peptidase S33 family.</text>
</comment>
<accession>A0A9W9DG07</accession>
<name>A0A9W9DG07_9AGAR</name>
<reference evidence="6" key="1">
    <citation type="submission" date="2022-08" db="EMBL/GenBank/DDBJ databases">
        <title>A Global Phylogenomic Analysis of the Shiitake Genus Lentinula.</title>
        <authorList>
            <consortium name="DOE Joint Genome Institute"/>
            <person name="Sierra-Patev S."/>
            <person name="Min B."/>
            <person name="Naranjo-Ortiz M."/>
            <person name="Looney B."/>
            <person name="Konkel Z."/>
            <person name="Slot J.C."/>
            <person name="Sakamoto Y."/>
            <person name="Steenwyk J.L."/>
            <person name="Rokas A."/>
            <person name="Carro J."/>
            <person name="Camarero S."/>
            <person name="Ferreira P."/>
            <person name="Molpeceres G."/>
            <person name="Ruiz-Duenas F.J."/>
            <person name="Serrano A."/>
            <person name="Henrissat B."/>
            <person name="Drula E."/>
            <person name="Hughes K.W."/>
            <person name="Mata J.L."/>
            <person name="Ishikawa N.K."/>
            <person name="Vargas-Isla R."/>
            <person name="Ushijima S."/>
            <person name="Smith C.A."/>
            <person name="Ahrendt S."/>
            <person name="Andreopoulos W."/>
            <person name="He G."/>
            <person name="Labutti K."/>
            <person name="Lipzen A."/>
            <person name="Ng V."/>
            <person name="Riley R."/>
            <person name="Sandor L."/>
            <person name="Barry K."/>
            <person name="Martinez A.T."/>
            <person name="Xiao Y."/>
            <person name="Gibbons J.G."/>
            <person name="Terashima K."/>
            <person name="Grigoriev I.V."/>
            <person name="Hibbett D.S."/>
        </authorList>
    </citation>
    <scope>NUCLEOTIDE SEQUENCE</scope>
    <source>
        <strain evidence="6">JLM2183</strain>
    </source>
</reference>
<dbReference type="GO" id="GO:0016787">
    <property type="term" value="F:hydrolase activity"/>
    <property type="evidence" value="ECO:0007669"/>
    <property type="project" value="UniProtKB-KW"/>
</dbReference>
<evidence type="ECO:0008006" key="8">
    <source>
        <dbReference type="Google" id="ProtNLM"/>
    </source>
</evidence>
<feature type="transmembrane region" description="Helical" evidence="3">
    <location>
        <begin position="81"/>
        <end position="98"/>
    </location>
</feature>
<keyword evidence="3" id="KW-1133">Transmembrane helix</keyword>
<dbReference type="AlphaFoldDB" id="A0A9W9DG07"/>
<feature type="domain" description="AB hydrolase-1" evidence="4">
    <location>
        <begin position="173"/>
        <end position="362"/>
    </location>
</feature>
<dbReference type="InterPro" id="IPR051601">
    <property type="entry name" value="Serine_prot/Carboxylest_S33"/>
</dbReference>
<dbReference type="Pfam" id="PF00561">
    <property type="entry name" value="Abhydrolase_1"/>
    <property type="match status" value="1"/>
</dbReference>
<dbReference type="EMBL" id="JAOTPV010000034">
    <property type="protein sequence ID" value="KAJ4468855.1"/>
    <property type="molecule type" value="Genomic_DNA"/>
</dbReference>
<proteinExistence type="inferred from homology"/>
<gene>
    <name evidence="6" type="ORF">J3R30DRAFT_3554813</name>
</gene>
<dbReference type="Gene3D" id="3.40.50.1820">
    <property type="entry name" value="alpha/beta hydrolase"/>
    <property type="match status" value="1"/>
</dbReference>
<evidence type="ECO:0000259" key="5">
    <source>
        <dbReference type="Pfam" id="PF08386"/>
    </source>
</evidence>
<dbReference type="Proteomes" id="UP001150266">
    <property type="component" value="Unassembled WGS sequence"/>
</dbReference>
<dbReference type="OrthoDB" id="425534at2759"/>
<evidence type="ECO:0000256" key="1">
    <source>
        <dbReference type="ARBA" id="ARBA00010088"/>
    </source>
</evidence>
<dbReference type="PANTHER" id="PTHR43248:SF25">
    <property type="entry name" value="AB HYDROLASE-1 DOMAIN-CONTAINING PROTEIN-RELATED"/>
    <property type="match status" value="1"/>
</dbReference>
<evidence type="ECO:0000256" key="2">
    <source>
        <dbReference type="ARBA" id="ARBA00022801"/>
    </source>
</evidence>
<sequence>MSQITCKYIEPRIIAFLCRAECLGTTESRRRVYYGQCITGKRTNTKHMFATAICAQLTMASTTAEPDSKKSQYFTSRNKRTIIISAVLLIVIFALINFRTHISQFYQQSTSLLTLNLELVTGEIHWHECVPAVDNVDCGRIIVPKDYFNAEVGTASIALARYKAKKFPRRGSVFLNPGGPGGAGTKLPITTGSALAKLIGDDWDLIGFDPRGIGSTRPATRCFSSQSSSTVLFANTVIEQGITVSSIADLSSPLLFDELVEQHRQFLAVKEAHAKLCGEMMGDELRYMGTATVVRDIDFMSKTIEGEDEKINYWGISYGSILGAYLVNMLPHRIGYTVIDGIVDPVSWSNEPSHKWPINWIVDAEKTYKVFLLNCSKAGPLQCPLTEYKDEPLQHLERRFEEFFDAIALKPIPVPFGNRPGVLTSGGARGVLEISLQRPLSWPKAAEIFASAMAGNATELYNLVIRATPLTELDSPDPFISPRLAVTCLDSPRPASPDEFPTAEDLTEQGLKALREVSPHFGLSTSVSEPDGGCQYWPVDGPERFAGPWNATLETKMLIISNTADPITPKSSGLLVNSLMPDSSVIIIQDGPGHCSIFLPSLCTAKLQRGYFAGEMPKNGTVCPVDVATFPNEESDKHVQALSKDDLELLDALKDLEASF</sequence>
<dbReference type="SUPFAM" id="SSF53474">
    <property type="entry name" value="alpha/beta-Hydrolases"/>
    <property type="match status" value="1"/>
</dbReference>
<comment type="caution">
    <text evidence="6">The sequence shown here is derived from an EMBL/GenBank/DDBJ whole genome shotgun (WGS) entry which is preliminary data.</text>
</comment>
<dbReference type="InterPro" id="IPR000073">
    <property type="entry name" value="AB_hydrolase_1"/>
</dbReference>
<keyword evidence="7" id="KW-1185">Reference proteome</keyword>